<sequence>MGLLKKFAKAVGWDLAVIKNYHHLPAFRRQRAEWLRQGGKITRKFMILGDYEDSAGTAKGHYFHQDLLVAGFVHASNPERHVDVGSRIDGFVAHVASFRPIEVFDVRPLPPTAHKNIVFRQADLMGECVTEITDSLSCLHTIEHFGLGRYGDPIDVDGHLKGIANLVAMVKKGGTLYISFPIGRNDEVHFNAHRVFHPTSILSYDVVRNSLALQRFDYVDDAGDLHLDVDLATNVPSVRYGCGIYTFRKQG</sequence>
<accession>A0ABT0IQV6</accession>
<dbReference type="Pfam" id="PF03269">
    <property type="entry name" value="DUF268"/>
    <property type="match status" value="1"/>
</dbReference>
<keyword evidence="2" id="KW-1185">Reference proteome</keyword>
<evidence type="ECO:0000313" key="2">
    <source>
        <dbReference type="Proteomes" id="UP001202827"/>
    </source>
</evidence>
<reference evidence="1 2" key="1">
    <citation type="submission" date="2022-04" db="EMBL/GenBank/DDBJ databases">
        <title>Rhizobium coralii sp. nov., isolated from coral Turbinaria peltata.</title>
        <authorList>
            <person name="Sun H."/>
        </authorList>
    </citation>
    <scope>NUCLEOTIDE SEQUENCE [LARGE SCALE GENOMIC DNA]</scope>
    <source>
        <strain evidence="1 2">NTR19</strain>
    </source>
</reference>
<evidence type="ECO:0000313" key="1">
    <source>
        <dbReference type="EMBL" id="MCK8780204.1"/>
    </source>
</evidence>
<protein>
    <submittedName>
        <fullName evidence="1">DUF268 domain-containing protein</fullName>
    </submittedName>
</protein>
<proteinExistence type="predicted"/>
<dbReference type="EMBL" id="JALPRY010000010">
    <property type="protein sequence ID" value="MCK8780204.1"/>
    <property type="molecule type" value="Genomic_DNA"/>
</dbReference>
<dbReference type="Proteomes" id="UP001202827">
    <property type="component" value="Unassembled WGS sequence"/>
</dbReference>
<dbReference type="RefSeq" id="WP_248682864.1">
    <property type="nucleotide sequence ID" value="NZ_JALPRY010000010.1"/>
</dbReference>
<gene>
    <name evidence="1" type="ORF">M0654_09440</name>
</gene>
<organism evidence="1 2">
    <name type="scientific">Neorhizobium turbinariae</name>
    <dbReference type="NCBI Taxonomy" id="2937795"/>
    <lineage>
        <taxon>Bacteria</taxon>
        <taxon>Pseudomonadati</taxon>
        <taxon>Pseudomonadota</taxon>
        <taxon>Alphaproteobacteria</taxon>
        <taxon>Hyphomicrobiales</taxon>
        <taxon>Rhizobiaceae</taxon>
        <taxon>Rhizobium/Agrobacterium group</taxon>
        <taxon>Neorhizobium</taxon>
    </lineage>
</organism>
<dbReference type="InterPro" id="IPR004951">
    <property type="entry name" value="DUF268_CAE_spp"/>
</dbReference>
<name>A0ABT0IQV6_9HYPH</name>
<comment type="caution">
    <text evidence="1">The sequence shown here is derived from an EMBL/GenBank/DDBJ whole genome shotgun (WGS) entry which is preliminary data.</text>
</comment>